<keyword evidence="2" id="KW-0472">Membrane</keyword>
<dbReference type="Proteomes" id="UP001302812">
    <property type="component" value="Unassembled WGS sequence"/>
</dbReference>
<feature type="region of interest" description="Disordered" evidence="1">
    <location>
        <begin position="80"/>
        <end position="118"/>
    </location>
</feature>
<evidence type="ECO:0000313" key="3">
    <source>
        <dbReference type="EMBL" id="KAK4108723.1"/>
    </source>
</evidence>
<sequence length="142" mass="16212">MRASSARSSCCSAQSKFRLKVTCMLHQALSLYTPCGFISNNLTRSDLQTPALSFPFYSLAFFSKFLYLFSSFYPWNRPSYTWTSKNPRNPGRQPADGTKETQTPQPDIAPLSKIETPLQNCSRKTIDLKMHPKRSDFPPEFI</sequence>
<reference evidence="3" key="2">
    <citation type="submission" date="2023-05" db="EMBL/GenBank/DDBJ databases">
        <authorList>
            <consortium name="Lawrence Berkeley National Laboratory"/>
            <person name="Steindorff A."/>
            <person name="Hensen N."/>
            <person name="Bonometti L."/>
            <person name="Westerberg I."/>
            <person name="Brannstrom I.O."/>
            <person name="Guillou S."/>
            <person name="Cros-Aarteil S."/>
            <person name="Calhoun S."/>
            <person name="Haridas S."/>
            <person name="Kuo A."/>
            <person name="Mondo S."/>
            <person name="Pangilinan J."/>
            <person name="Riley R."/>
            <person name="Labutti K."/>
            <person name="Andreopoulos B."/>
            <person name="Lipzen A."/>
            <person name="Chen C."/>
            <person name="Yanf M."/>
            <person name="Daum C."/>
            <person name="Ng V."/>
            <person name="Clum A."/>
            <person name="Ohm R."/>
            <person name="Martin F."/>
            <person name="Silar P."/>
            <person name="Natvig D."/>
            <person name="Lalanne C."/>
            <person name="Gautier V."/>
            <person name="Ament-Velasquez S.L."/>
            <person name="Kruys A."/>
            <person name="Hutchinson M.I."/>
            <person name="Powell A.J."/>
            <person name="Barry K."/>
            <person name="Miller A.N."/>
            <person name="Grigoriev I.V."/>
            <person name="Debuchy R."/>
            <person name="Gladieux P."/>
            <person name="Thoren M.H."/>
            <person name="Johannesson H."/>
        </authorList>
    </citation>
    <scope>NUCLEOTIDE SEQUENCE</scope>
    <source>
        <strain evidence="3">CBS 508.74</strain>
    </source>
</reference>
<proteinExistence type="predicted"/>
<evidence type="ECO:0000256" key="2">
    <source>
        <dbReference type="SAM" id="Phobius"/>
    </source>
</evidence>
<name>A0AAN6QEI4_9PEZI</name>
<accession>A0AAN6QEI4</accession>
<evidence type="ECO:0000313" key="4">
    <source>
        <dbReference type="Proteomes" id="UP001302812"/>
    </source>
</evidence>
<dbReference type="RefSeq" id="XP_064666293.1">
    <property type="nucleotide sequence ID" value="XM_064809590.1"/>
</dbReference>
<keyword evidence="2" id="KW-1133">Transmembrane helix</keyword>
<dbReference type="GeneID" id="89933714"/>
<keyword evidence="4" id="KW-1185">Reference proteome</keyword>
<comment type="caution">
    <text evidence="3">The sequence shown here is derived from an EMBL/GenBank/DDBJ whole genome shotgun (WGS) entry which is preliminary data.</text>
</comment>
<dbReference type="EMBL" id="MU853361">
    <property type="protein sequence ID" value="KAK4108723.1"/>
    <property type="molecule type" value="Genomic_DNA"/>
</dbReference>
<gene>
    <name evidence="3" type="ORF">N656DRAFT_417303</name>
</gene>
<dbReference type="AlphaFoldDB" id="A0AAN6QEI4"/>
<protein>
    <submittedName>
        <fullName evidence="3">Uncharacterized protein</fullName>
    </submittedName>
</protein>
<reference evidence="3" key="1">
    <citation type="journal article" date="2023" name="Mol. Phylogenet. Evol.">
        <title>Genome-scale phylogeny and comparative genomics of the fungal order Sordariales.</title>
        <authorList>
            <person name="Hensen N."/>
            <person name="Bonometti L."/>
            <person name="Westerberg I."/>
            <person name="Brannstrom I.O."/>
            <person name="Guillou S."/>
            <person name="Cros-Aarteil S."/>
            <person name="Calhoun S."/>
            <person name="Haridas S."/>
            <person name="Kuo A."/>
            <person name="Mondo S."/>
            <person name="Pangilinan J."/>
            <person name="Riley R."/>
            <person name="LaButti K."/>
            <person name="Andreopoulos B."/>
            <person name="Lipzen A."/>
            <person name="Chen C."/>
            <person name="Yan M."/>
            <person name="Daum C."/>
            <person name="Ng V."/>
            <person name="Clum A."/>
            <person name="Steindorff A."/>
            <person name="Ohm R.A."/>
            <person name="Martin F."/>
            <person name="Silar P."/>
            <person name="Natvig D.O."/>
            <person name="Lalanne C."/>
            <person name="Gautier V."/>
            <person name="Ament-Velasquez S.L."/>
            <person name="Kruys A."/>
            <person name="Hutchinson M.I."/>
            <person name="Powell A.J."/>
            <person name="Barry K."/>
            <person name="Miller A.N."/>
            <person name="Grigoriev I.V."/>
            <person name="Debuchy R."/>
            <person name="Gladieux P."/>
            <person name="Hiltunen Thoren M."/>
            <person name="Johannesson H."/>
        </authorList>
    </citation>
    <scope>NUCLEOTIDE SEQUENCE</scope>
    <source>
        <strain evidence="3">CBS 508.74</strain>
    </source>
</reference>
<keyword evidence="2" id="KW-0812">Transmembrane</keyword>
<feature type="transmembrane region" description="Helical" evidence="2">
    <location>
        <begin position="21"/>
        <end position="42"/>
    </location>
</feature>
<organism evidence="3 4">
    <name type="scientific">Canariomyces notabilis</name>
    <dbReference type="NCBI Taxonomy" id="2074819"/>
    <lineage>
        <taxon>Eukaryota</taxon>
        <taxon>Fungi</taxon>
        <taxon>Dikarya</taxon>
        <taxon>Ascomycota</taxon>
        <taxon>Pezizomycotina</taxon>
        <taxon>Sordariomycetes</taxon>
        <taxon>Sordariomycetidae</taxon>
        <taxon>Sordariales</taxon>
        <taxon>Chaetomiaceae</taxon>
        <taxon>Canariomyces</taxon>
    </lineage>
</organism>
<feature type="transmembrane region" description="Helical" evidence="2">
    <location>
        <begin position="54"/>
        <end position="75"/>
    </location>
</feature>
<evidence type="ECO:0000256" key="1">
    <source>
        <dbReference type="SAM" id="MobiDB-lite"/>
    </source>
</evidence>